<dbReference type="Proteomes" id="UP001501265">
    <property type="component" value="Unassembled WGS sequence"/>
</dbReference>
<protein>
    <submittedName>
        <fullName evidence="2">Uncharacterized protein</fullName>
    </submittedName>
</protein>
<keyword evidence="1" id="KW-0812">Transmembrane</keyword>
<accession>A0ABP9D6D0</accession>
<keyword evidence="1" id="KW-1133">Transmembrane helix</keyword>
<evidence type="ECO:0000313" key="2">
    <source>
        <dbReference type="EMBL" id="GAA4824115.1"/>
    </source>
</evidence>
<feature type="transmembrane region" description="Helical" evidence="1">
    <location>
        <begin position="54"/>
        <end position="80"/>
    </location>
</feature>
<proteinExistence type="predicted"/>
<comment type="caution">
    <text evidence="2">The sequence shown here is derived from an EMBL/GenBank/DDBJ whole genome shotgun (WGS) entry which is preliminary data.</text>
</comment>
<keyword evidence="1" id="KW-0472">Membrane</keyword>
<keyword evidence="3" id="KW-1185">Reference proteome</keyword>
<evidence type="ECO:0000256" key="1">
    <source>
        <dbReference type="SAM" id="Phobius"/>
    </source>
</evidence>
<organism evidence="2 3">
    <name type="scientific">Streptomyces ziwulingensis</name>
    <dbReference type="NCBI Taxonomy" id="1045501"/>
    <lineage>
        <taxon>Bacteria</taxon>
        <taxon>Bacillati</taxon>
        <taxon>Actinomycetota</taxon>
        <taxon>Actinomycetes</taxon>
        <taxon>Kitasatosporales</taxon>
        <taxon>Streptomycetaceae</taxon>
        <taxon>Streptomyces</taxon>
    </lineage>
</organism>
<reference evidence="3" key="1">
    <citation type="journal article" date="2019" name="Int. J. Syst. Evol. Microbiol.">
        <title>The Global Catalogue of Microorganisms (GCM) 10K type strain sequencing project: providing services to taxonomists for standard genome sequencing and annotation.</title>
        <authorList>
            <consortium name="The Broad Institute Genomics Platform"/>
            <consortium name="The Broad Institute Genome Sequencing Center for Infectious Disease"/>
            <person name="Wu L."/>
            <person name="Ma J."/>
        </authorList>
    </citation>
    <scope>NUCLEOTIDE SEQUENCE [LARGE SCALE GENOMIC DNA]</scope>
    <source>
        <strain evidence="3">JCM 18081</strain>
    </source>
</reference>
<gene>
    <name evidence="2" type="ORF">GCM10023220_67360</name>
</gene>
<evidence type="ECO:0000313" key="3">
    <source>
        <dbReference type="Proteomes" id="UP001501265"/>
    </source>
</evidence>
<sequence>MLPRPVADYLAMWRDLPWAPRQVLLNRSHLRGSSLAVLAGMAADLLIAHPAAEVVAYVLLVVLGPSSLVAVAGSVAHLLWDRERIWADLDCQFCGDGPDDGGGGGWESDGPDGGGLVREITDYLHDHHARTSVHA</sequence>
<dbReference type="EMBL" id="BAABIG010000089">
    <property type="protein sequence ID" value="GAA4824115.1"/>
    <property type="molecule type" value="Genomic_DNA"/>
</dbReference>
<name>A0ABP9D6D0_9ACTN</name>